<dbReference type="STRING" id="394958.BGI42_09435"/>
<keyword evidence="4 8" id="KW-0132">Cell division</keyword>
<dbReference type="KEGG" id="ctae:BGI42_09435"/>
<keyword evidence="9" id="KW-1185">Reference proteome</keyword>
<evidence type="ECO:0000313" key="8">
    <source>
        <dbReference type="EMBL" id="AOR23933.1"/>
    </source>
</evidence>
<organism evidence="8 9">
    <name type="scientific">Clostridium taeniosporum</name>
    <dbReference type="NCBI Taxonomy" id="394958"/>
    <lineage>
        <taxon>Bacteria</taxon>
        <taxon>Bacillati</taxon>
        <taxon>Bacillota</taxon>
        <taxon>Clostridia</taxon>
        <taxon>Eubacteriales</taxon>
        <taxon>Clostridiaceae</taxon>
        <taxon>Clostridium</taxon>
    </lineage>
</organism>
<accession>A0A1D7XKQ6</accession>
<name>A0A1D7XKQ6_9CLOT</name>
<keyword evidence="5 7" id="KW-0175">Coiled coil</keyword>
<reference evidence="9" key="1">
    <citation type="submission" date="2016-09" db="EMBL/GenBank/DDBJ databases">
        <title>Genomics of Clostridium taeniosporum, an organism which forms endospores with ribbon-like appendages.</title>
        <authorList>
            <person name="Walker J.R."/>
        </authorList>
    </citation>
    <scope>NUCLEOTIDE SEQUENCE [LARGE SCALE GENOMIC DNA]</scope>
    <source>
        <strain evidence="9">1/k</strain>
    </source>
</reference>
<dbReference type="GO" id="GO:0051301">
    <property type="term" value="P:cell division"/>
    <property type="evidence" value="ECO:0007669"/>
    <property type="project" value="UniProtKB-KW"/>
</dbReference>
<evidence type="ECO:0000256" key="6">
    <source>
        <dbReference type="ARBA" id="ARBA00023306"/>
    </source>
</evidence>
<dbReference type="NCBIfam" id="TIGR03544">
    <property type="entry name" value="DivI1A_domain"/>
    <property type="match status" value="1"/>
</dbReference>
<dbReference type="Pfam" id="PF05103">
    <property type="entry name" value="DivIVA"/>
    <property type="match status" value="1"/>
</dbReference>
<dbReference type="PANTHER" id="PTHR35794">
    <property type="entry name" value="CELL DIVISION PROTEIN DIVIVA"/>
    <property type="match status" value="1"/>
</dbReference>
<evidence type="ECO:0000256" key="2">
    <source>
        <dbReference type="ARBA" id="ARBA00009008"/>
    </source>
</evidence>
<dbReference type="OrthoDB" id="9815492at2"/>
<keyword evidence="6" id="KW-0131">Cell cycle</keyword>
<dbReference type="RefSeq" id="WP_069680073.1">
    <property type="nucleotide sequence ID" value="NZ_CP017253.2"/>
</dbReference>
<dbReference type="Proteomes" id="UP000094652">
    <property type="component" value="Chromosome"/>
</dbReference>
<evidence type="ECO:0000256" key="1">
    <source>
        <dbReference type="ARBA" id="ARBA00004496"/>
    </source>
</evidence>
<dbReference type="Gene3D" id="6.10.250.660">
    <property type="match status" value="1"/>
</dbReference>
<dbReference type="AlphaFoldDB" id="A0A1D7XKQ6"/>
<sequence>MKLTPMDITNKEFKKGLRGYSVEEVDEFLDEIVDNYEELYKENSNLKEKLTNMQEKIDHYSQIETTIQNTLVLAQNAAEQAKTTAQKEAELVLKNANETAQKVLDKSHNDVISINDEYEKVKQEFIKFRAKYRNFMNTQLQTFDDLEKDFIKNYNVSEPIEENDVKEKDVDEEVAVDISNEELIDYDKNSLTEDLSAIKSFFAKE</sequence>
<protein>
    <submittedName>
        <fullName evidence="8">Cell division protein DivIVA</fullName>
    </submittedName>
</protein>
<keyword evidence="3" id="KW-0963">Cytoplasm</keyword>
<dbReference type="PANTHER" id="PTHR35794:SF2">
    <property type="entry name" value="CELL DIVISION PROTEIN DIVIVA"/>
    <property type="match status" value="1"/>
</dbReference>
<comment type="similarity">
    <text evidence="2">Belongs to the DivIVA family.</text>
</comment>
<comment type="subcellular location">
    <subcellularLocation>
        <location evidence="1">Cytoplasm</location>
    </subcellularLocation>
</comment>
<dbReference type="EMBL" id="CP017253">
    <property type="protein sequence ID" value="AOR23933.1"/>
    <property type="molecule type" value="Genomic_DNA"/>
</dbReference>
<feature type="coiled-coil region" evidence="7">
    <location>
        <begin position="29"/>
        <end position="106"/>
    </location>
</feature>
<gene>
    <name evidence="8" type="ORF">BGI42_09435</name>
</gene>
<evidence type="ECO:0000256" key="5">
    <source>
        <dbReference type="ARBA" id="ARBA00023054"/>
    </source>
</evidence>
<evidence type="ECO:0000313" key="9">
    <source>
        <dbReference type="Proteomes" id="UP000094652"/>
    </source>
</evidence>
<evidence type="ECO:0000256" key="7">
    <source>
        <dbReference type="SAM" id="Coils"/>
    </source>
</evidence>
<dbReference type="InterPro" id="IPR007793">
    <property type="entry name" value="DivIVA_fam"/>
</dbReference>
<dbReference type="GO" id="GO:0005737">
    <property type="term" value="C:cytoplasm"/>
    <property type="evidence" value="ECO:0007669"/>
    <property type="project" value="UniProtKB-SubCell"/>
</dbReference>
<evidence type="ECO:0000256" key="3">
    <source>
        <dbReference type="ARBA" id="ARBA00022490"/>
    </source>
</evidence>
<dbReference type="InterPro" id="IPR019933">
    <property type="entry name" value="DivIVA_domain"/>
</dbReference>
<proteinExistence type="inferred from homology"/>
<evidence type="ECO:0000256" key="4">
    <source>
        <dbReference type="ARBA" id="ARBA00022618"/>
    </source>
</evidence>